<dbReference type="PANTHER" id="PTHR42794:SF2">
    <property type="entry name" value="ABC TRANSPORTER ATP-BINDING PROTEIN"/>
    <property type="match status" value="1"/>
</dbReference>
<dbReference type="InterPro" id="IPR003593">
    <property type="entry name" value="AAA+_ATPase"/>
</dbReference>
<feature type="domain" description="ABC transporter" evidence="3">
    <location>
        <begin position="4"/>
        <end position="239"/>
    </location>
</feature>
<dbReference type="InterPro" id="IPR027417">
    <property type="entry name" value="P-loop_NTPase"/>
</dbReference>
<dbReference type="GO" id="GO:0005524">
    <property type="term" value="F:ATP binding"/>
    <property type="evidence" value="ECO:0007669"/>
    <property type="project" value="UniProtKB-KW"/>
</dbReference>
<dbReference type="PANTHER" id="PTHR42794">
    <property type="entry name" value="HEMIN IMPORT ATP-BINDING PROTEIN HMUV"/>
    <property type="match status" value="1"/>
</dbReference>
<evidence type="ECO:0000313" key="5">
    <source>
        <dbReference type="Proteomes" id="UP000823906"/>
    </source>
</evidence>
<keyword evidence="2 4" id="KW-0067">ATP-binding</keyword>
<dbReference type="Pfam" id="PF00005">
    <property type="entry name" value="ABC_tran"/>
    <property type="match status" value="1"/>
</dbReference>
<name>A0A9D2P693_9FIRM</name>
<reference evidence="4" key="2">
    <citation type="submission" date="2021-04" db="EMBL/GenBank/DDBJ databases">
        <authorList>
            <person name="Gilroy R."/>
        </authorList>
    </citation>
    <scope>NUCLEOTIDE SEQUENCE</scope>
    <source>
        <strain evidence="4">ChiSjej5B23-2810</strain>
    </source>
</reference>
<protein>
    <submittedName>
        <fullName evidence="4">ABC transporter ATP-binding protein</fullName>
    </submittedName>
</protein>
<proteinExistence type="predicted"/>
<dbReference type="SMART" id="SM00382">
    <property type="entry name" value="AAA"/>
    <property type="match status" value="1"/>
</dbReference>
<dbReference type="InterPro" id="IPR003439">
    <property type="entry name" value="ABC_transporter-like_ATP-bd"/>
</dbReference>
<dbReference type="SUPFAM" id="SSF52540">
    <property type="entry name" value="P-loop containing nucleoside triphosphate hydrolases"/>
    <property type="match status" value="1"/>
</dbReference>
<dbReference type="Proteomes" id="UP000823906">
    <property type="component" value="Unassembled WGS sequence"/>
</dbReference>
<keyword evidence="1" id="KW-0547">Nucleotide-binding</keyword>
<dbReference type="PROSITE" id="PS50893">
    <property type="entry name" value="ABC_TRANSPORTER_2"/>
    <property type="match status" value="1"/>
</dbReference>
<dbReference type="AlphaFoldDB" id="A0A9D2P693"/>
<sequence>MSFLQVEALAAGYGGRQVLRGVSLQAEAGQIVGVLGANGSGKTTLLKAVCGILPHTGSCTLDGLPLEGLSPRQLARRCSYIPQRSGISVDLSALEVVLMGFNPQLGLLERPTLAMRDKARAALAQVGLAGREEENYLHLSEGQKQLCILARTLAAGGQLLLLDEPESALDFRYRYRMLELLRSWVRQARRAALVTLHDPALALNCCDRLVVLAQGRAQAVLAPAADPLEEMERQLAAVYGAVSLCRCRDRAGRAQLVMLKEPERETE</sequence>
<evidence type="ECO:0000259" key="3">
    <source>
        <dbReference type="PROSITE" id="PS50893"/>
    </source>
</evidence>
<dbReference type="CDD" id="cd03214">
    <property type="entry name" value="ABC_Iron-Siderophores_B12_Hemin"/>
    <property type="match status" value="1"/>
</dbReference>
<reference evidence="4" key="1">
    <citation type="journal article" date="2021" name="PeerJ">
        <title>Extensive microbial diversity within the chicken gut microbiome revealed by metagenomics and culture.</title>
        <authorList>
            <person name="Gilroy R."/>
            <person name="Ravi A."/>
            <person name="Getino M."/>
            <person name="Pursley I."/>
            <person name="Horton D.L."/>
            <person name="Alikhan N.F."/>
            <person name="Baker D."/>
            <person name="Gharbi K."/>
            <person name="Hall N."/>
            <person name="Watson M."/>
            <person name="Adriaenssens E.M."/>
            <person name="Foster-Nyarko E."/>
            <person name="Jarju S."/>
            <person name="Secka A."/>
            <person name="Antonio M."/>
            <person name="Oren A."/>
            <person name="Chaudhuri R.R."/>
            <person name="La Ragione R."/>
            <person name="Hildebrand F."/>
            <person name="Pallen M.J."/>
        </authorList>
    </citation>
    <scope>NUCLEOTIDE SEQUENCE</scope>
    <source>
        <strain evidence="4">ChiSjej5B23-2810</strain>
    </source>
</reference>
<comment type="caution">
    <text evidence="4">The sequence shown here is derived from an EMBL/GenBank/DDBJ whole genome shotgun (WGS) entry which is preliminary data.</text>
</comment>
<dbReference type="Gene3D" id="3.40.50.300">
    <property type="entry name" value="P-loop containing nucleotide triphosphate hydrolases"/>
    <property type="match status" value="1"/>
</dbReference>
<evidence type="ECO:0000313" key="4">
    <source>
        <dbReference type="EMBL" id="HJC44905.1"/>
    </source>
</evidence>
<evidence type="ECO:0000256" key="1">
    <source>
        <dbReference type="ARBA" id="ARBA00022741"/>
    </source>
</evidence>
<organism evidence="4 5">
    <name type="scientific">Candidatus Faecalibacterium faecigallinarum</name>
    <dbReference type="NCBI Taxonomy" id="2838577"/>
    <lineage>
        <taxon>Bacteria</taxon>
        <taxon>Bacillati</taxon>
        <taxon>Bacillota</taxon>
        <taxon>Clostridia</taxon>
        <taxon>Eubacteriales</taxon>
        <taxon>Oscillospiraceae</taxon>
        <taxon>Faecalibacterium</taxon>
    </lineage>
</organism>
<dbReference type="GO" id="GO:0016887">
    <property type="term" value="F:ATP hydrolysis activity"/>
    <property type="evidence" value="ECO:0007669"/>
    <property type="project" value="InterPro"/>
</dbReference>
<evidence type="ECO:0000256" key="2">
    <source>
        <dbReference type="ARBA" id="ARBA00022840"/>
    </source>
</evidence>
<accession>A0A9D2P693</accession>
<dbReference type="EMBL" id="DWWN01000015">
    <property type="protein sequence ID" value="HJC44905.1"/>
    <property type="molecule type" value="Genomic_DNA"/>
</dbReference>
<gene>
    <name evidence="4" type="ORF">H9703_02005</name>
</gene>